<protein>
    <recommendedName>
        <fullName evidence="3 8">Histidinol-phosphatase</fullName>
        <shortName evidence="8">HolPase</shortName>
        <ecNumber evidence="3 8">3.1.3.15</ecNumber>
    </recommendedName>
</protein>
<keyword evidence="5 8" id="KW-0378">Hydrolase</keyword>
<comment type="similarity">
    <text evidence="2 8">Belongs to the PHP hydrolase family. HisK subfamily.</text>
</comment>
<accession>V8C628</accession>
<dbReference type="STRING" id="1357400.HMPREF2086_01767"/>
<name>V8C628_9HELI</name>
<feature type="coiled-coil region" evidence="9">
    <location>
        <begin position="48"/>
        <end position="75"/>
    </location>
</feature>
<dbReference type="InterPro" id="IPR016195">
    <property type="entry name" value="Pol/histidinol_Pase-like"/>
</dbReference>
<dbReference type="GO" id="GO:0005737">
    <property type="term" value="C:cytoplasm"/>
    <property type="evidence" value="ECO:0007669"/>
    <property type="project" value="TreeGrafter"/>
</dbReference>
<dbReference type="InterPro" id="IPR004013">
    <property type="entry name" value="PHP_dom"/>
</dbReference>
<gene>
    <name evidence="11" type="ORF">HMPREF2086_01767</name>
</gene>
<comment type="pathway">
    <text evidence="1 8">Amino-acid biosynthesis; L-histidine biosynthesis; L-histidine from 5-phospho-alpha-D-ribose 1-diphosphate: step 8/9.</text>
</comment>
<dbReference type="UniPathway" id="UPA00031">
    <property type="reaction ID" value="UER00013"/>
</dbReference>
<evidence type="ECO:0000256" key="5">
    <source>
        <dbReference type="ARBA" id="ARBA00022801"/>
    </source>
</evidence>
<dbReference type="PANTHER" id="PTHR21039">
    <property type="entry name" value="HISTIDINOL PHOSPHATASE-RELATED"/>
    <property type="match status" value="1"/>
</dbReference>
<keyword evidence="12" id="KW-1185">Reference proteome</keyword>
<dbReference type="PANTHER" id="PTHR21039:SF0">
    <property type="entry name" value="HISTIDINOL-PHOSPHATASE"/>
    <property type="match status" value="1"/>
</dbReference>
<dbReference type="RefSeq" id="WP_023928567.1">
    <property type="nucleotide sequence ID" value="NZ_KI669455.1"/>
</dbReference>
<dbReference type="EC" id="3.1.3.15" evidence="3 8"/>
<evidence type="ECO:0000256" key="6">
    <source>
        <dbReference type="ARBA" id="ARBA00023102"/>
    </source>
</evidence>
<evidence type="ECO:0000313" key="12">
    <source>
        <dbReference type="Proteomes" id="UP000018731"/>
    </source>
</evidence>
<evidence type="ECO:0000256" key="8">
    <source>
        <dbReference type="RuleBase" id="RU366003"/>
    </source>
</evidence>
<evidence type="ECO:0000256" key="2">
    <source>
        <dbReference type="ARBA" id="ARBA00009152"/>
    </source>
</evidence>
<dbReference type="NCBIfam" id="TIGR01856">
    <property type="entry name" value="hisJ_fam"/>
    <property type="match status" value="1"/>
</dbReference>
<keyword evidence="4 8" id="KW-0028">Amino-acid biosynthesis</keyword>
<dbReference type="InterPro" id="IPR010140">
    <property type="entry name" value="Histidinol_P_phosphatase_HisJ"/>
</dbReference>
<evidence type="ECO:0000259" key="10">
    <source>
        <dbReference type="Pfam" id="PF02811"/>
    </source>
</evidence>
<keyword evidence="6 8" id="KW-0368">Histidine biosynthesis</keyword>
<dbReference type="SUPFAM" id="SSF89550">
    <property type="entry name" value="PHP domain-like"/>
    <property type="match status" value="1"/>
</dbReference>
<dbReference type="EMBL" id="AZJI01000009">
    <property type="protein sequence ID" value="ETD22460.1"/>
    <property type="molecule type" value="Genomic_DNA"/>
</dbReference>
<evidence type="ECO:0000313" key="11">
    <source>
        <dbReference type="EMBL" id="ETD22460.1"/>
    </source>
</evidence>
<keyword evidence="9" id="KW-0175">Coiled coil</keyword>
<reference evidence="11 12" key="1">
    <citation type="journal article" date="2014" name="Genome Announc.">
        <title>Draft genome sequences of six enterohepatic helicobacter species isolated from humans and one from rhesus macaques.</title>
        <authorList>
            <person name="Shen Z."/>
            <person name="Sheh A."/>
            <person name="Young S.K."/>
            <person name="Abouelliel A."/>
            <person name="Ward D.V."/>
            <person name="Earl A.M."/>
            <person name="Fox J.G."/>
        </authorList>
    </citation>
    <scope>NUCLEOTIDE SEQUENCE [LARGE SCALE GENOMIC DNA]</scope>
    <source>
        <strain evidence="11 12">MIT 99-5501</strain>
    </source>
</reference>
<sequence>MRIDLHNHTTRCNHASGSTLEFASKACELGIDIYGFACHAPMKFDEEYRMRLDEIDEYINEIASLRENMQAQKSVQNPKMQILVGLEVDFILDREDLLESRVLSAPLDYLIGSVHFLDDWGFDNPAFLAEYAKKDLESCWVKYFQSVAKMAQSRLFQIVGHIDLLKVFGYAMPHSSACAYELECALKSIKEANMSIELNAAGLRKQIGEIYPSKEILQKAYALGIPITFGSDAHALNQVGFGYDKCVELAREVGYDKCVYYKQKQAIEVDF</sequence>
<proteinExistence type="inferred from homology"/>
<evidence type="ECO:0000256" key="9">
    <source>
        <dbReference type="SAM" id="Coils"/>
    </source>
</evidence>
<dbReference type="GO" id="GO:0004401">
    <property type="term" value="F:histidinol-phosphatase activity"/>
    <property type="evidence" value="ECO:0007669"/>
    <property type="project" value="UniProtKB-UniRule"/>
</dbReference>
<dbReference type="NCBIfam" id="NF005596">
    <property type="entry name" value="PRK07328.1"/>
    <property type="match status" value="1"/>
</dbReference>
<dbReference type="Pfam" id="PF02811">
    <property type="entry name" value="PHP"/>
    <property type="match status" value="1"/>
</dbReference>
<dbReference type="GO" id="GO:0000105">
    <property type="term" value="P:L-histidine biosynthetic process"/>
    <property type="evidence" value="ECO:0007669"/>
    <property type="project" value="UniProtKB-UniRule"/>
</dbReference>
<dbReference type="eggNOG" id="COG1387">
    <property type="taxonomic scope" value="Bacteria"/>
</dbReference>
<dbReference type="HOGENOM" id="CLU_054611_2_0_7"/>
<dbReference type="Proteomes" id="UP000018731">
    <property type="component" value="Unassembled WGS sequence"/>
</dbReference>
<feature type="domain" description="PHP" evidence="10">
    <location>
        <begin position="4"/>
        <end position="200"/>
    </location>
</feature>
<dbReference type="PATRIC" id="fig|1357400.3.peg.2387"/>
<dbReference type="CDD" id="cd12110">
    <property type="entry name" value="PHP_HisPPase_Hisj_like"/>
    <property type="match status" value="1"/>
</dbReference>
<organism evidence="11 12">
    <name type="scientific">Helicobacter macacae MIT 99-5501</name>
    <dbReference type="NCBI Taxonomy" id="1357400"/>
    <lineage>
        <taxon>Bacteria</taxon>
        <taxon>Pseudomonadati</taxon>
        <taxon>Campylobacterota</taxon>
        <taxon>Epsilonproteobacteria</taxon>
        <taxon>Campylobacterales</taxon>
        <taxon>Helicobacteraceae</taxon>
        <taxon>Helicobacter</taxon>
    </lineage>
</organism>
<evidence type="ECO:0000256" key="1">
    <source>
        <dbReference type="ARBA" id="ARBA00004970"/>
    </source>
</evidence>
<comment type="caution">
    <text evidence="11">The sequence shown here is derived from an EMBL/GenBank/DDBJ whole genome shotgun (WGS) entry which is preliminary data.</text>
</comment>
<evidence type="ECO:0000256" key="7">
    <source>
        <dbReference type="ARBA" id="ARBA00049158"/>
    </source>
</evidence>
<dbReference type="AlphaFoldDB" id="V8C628"/>
<evidence type="ECO:0000256" key="4">
    <source>
        <dbReference type="ARBA" id="ARBA00022605"/>
    </source>
</evidence>
<evidence type="ECO:0000256" key="3">
    <source>
        <dbReference type="ARBA" id="ARBA00013085"/>
    </source>
</evidence>
<comment type="catalytic activity">
    <reaction evidence="7 8">
        <text>L-histidinol phosphate + H2O = L-histidinol + phosphate</text>
        <dbReference type="Rhea" id="RHEA:14465"/>
        <dbReference type="ChEBI" id="CHEBI:15377"/>
        <dbReference type="ChEBI" id="CHEBI:43474"/>
        <dbReference type="ChEBI" id="CHEBI:57699"/>
        <dbReference type="ChEBI" id="CHEBI:57980"/>
        <dbReference type="EC" id="3.1.3.15"/>
    </reaction>
</comment>
<dbReference type="Gene3D" id="3.20.20.140">
    <property type="entry name" value="Metal-dependent hydrolases"/>
    <property type="match status" value="1"/>
</dbReference>
<dbReference type="OrthoDB" id="9775255at2"/>